<sequence>MVVVLAIPIVSGILVALLQRSGIFHNIRFVRGTSNIVAYAFLYSIYYVAARIIFTPLYAFKNYSFLNACIGSIAMTKKIGYWIAPLLFVFSGLSNRMIKFIMKSNVIGFKVLVATILCVAVCLAFITYIILFTRAVFDTETDTQQNISIGRGDTYE</sequence>
<reference evidence="2 3" key="1">
    <citation type="journal article" date="2013" name="Proc. Natl. Acad. Sci. U.S.A.">
        <title>Candidate phylum TM6 genome recovered from a hospital sink biofilm provides genomic insights into this uncultivated phylum.</title>
        <authorList>
            <person name="McLean J.S."/>
            <person name="Lombardo M.J."/>
            <person name="Badger J.H."/>
            <person name="Edlund A."/>
            <person name="Novotny M."/>
            <person name="Yee-Greenbaum J."/>
            <person name="Vyahhi N."/>
            <person name="Hall A.P."/>
            <person name="Yang Y."/>
            <person name="Dupont C.L."/>
            <person name="Ziegler M.G."/>
            <person name="Chitsaz H."/>
            <person name="Allen A.E."/>
            <person name="Yooseph S."/>
            <person name="Tesler G."/>
            <person name="Pevzner P.A."/>
            <person name="Friedman R.M."/>
            <person name="Nealson K.H."/>
            <person name="Venter J.C."/>
            <person name="Lasken R.S."/>
        </authorList>
    </citation>
    <scope>NUCLEOTIDE SEQUENCE [LARGE SCALE GENOMIC DNA]</scope>
    <source>
        <strain evidence="2 3">TM6SC1</strain>
    </source>
</reference>
<organism evidence="2 3">
    <name type="scientific">candidate division TM6 bacterium JCVI TM6SC1</name>
    <dbReference type="NCBI Taxonomy" id="1306947"/>
    <lineage>
        <taxon>Bacteria</taxon>
        <taxon>Candidatus Babelota</taxon>
        <taxon>Vermiphilus</taxon>
    </lineage>
</organism>
<evidence type="ECO:0000313" key="2">
    <source>
        <dbReference type="EMBL" id="KIX85001.1"/>
    </source>
</evidence>
<keyword evidence="3" id="KW-1185">Reference proteome</keyword>
<proteinExistence type="predicted"/>
<dbReference type="EMBL" id="ARQD01000004">
    <property type="protein sequence ID" value="KIX85001.1"/>
    <property type="molecule type" value="Genomic_DNA"/>
</dbReference>
<accession>A0A0D2JDF3</accession>
<protein>
    <submittedName>
        <fullName evidence="2">Uncharacterized protein</fullName>
    </submittedName>
</protein>
<feature type="transmembrane region" description="Helical" evidence="1">
    <location>
        <begin position="36"/>
        <end position="59"/>
    </location>
</feature>
<keyword evidence="1" id="KW-0812">Transmembrane</keyword>
<gene>
    <name evidence="2" type="ORF">J120_04700</name>
</gene>
<evidence type="ECO:0000256" key="1">
    <source>
        <dbReference type="SAM" id="Phobius"/>
    </source>
</evidence>
<feature type="transmembrane region" description="Helical" evidence="1">
    <location>
        <begin position="107"/>
        <end position="131"/>
    </location>
</feature>
<keyword evidence="1" id="KW-0472">Membrane</keyword>
<comment type="caution">
    <text evidence="2">The sequence shown here is derived from an EMBL/GenBank/DDBJ whole genome shotgun (WGS) entry which is preliminary data.</text>
</comment>
<evidence type="ECO:0000313" key="3">
    <source>
        <dbReference type="Proteomes" id="UP000032214"/>
    </source>
</evidence>
<keyword evidence="1" id="KW-1133">Transmembrane helix</keyword>
<feature type="transmembrane region" description="Helical" evidence="1">
    <location>
        <begin position="6"/>
        <end position="24"/>
    </location>
</feature>
<dbReference type="Proteomes" id="UP000032214">
    <property type="component" value="Unassembled WGS sequence"/>
</dbReference>
<feature type="transmembrane region" description="Helical" evidence="1">
    <location>
        <begin position="79"/>
        <end position="95"/>
    </location>
</feature>
<dbReference type="AlphaFoldDB" id="A0A0D2JDF3"/>
<name>A0A0D2JDF3_9BACT</name>